<dbReference type="EC" id="2.3.1.16" evidence="16"/>
<dbReference type="AlphaFoldDB" id="A0A0P5KTA8"/>
<dbReference type="PANTHER" id="PTHR42870:SF1">
    <property type="entry name" value="NON-SPECIFIC LIPID-TRANSFER PROTEIN-LIKE 2"/>
    <property type="match status" value="1"/>
</dbReference>
<organism evidence="42">
    <name type="scientific">Daphnia magna</name>
    <dbReference type="NCBI Taxonomy" id="35525"/>
    <lineage>
        <taxon>Eukaryota</taxon>
        <taxon>Metazoa</taxon>
        <taxon>Ecdysozoa</taxon>
        <taxon>Arthropoda</taxon>
        <taxon>Crustacea</taxon>
        <taxon>Branchiopoda</taxon>
        <taxon>Diplostraca</taxon>
        <taxon>Cladocera</taxon>
        <taxon>Anomopoda</taxon>
        <taxon>Daphniidae</taxon>
        <taxon>Daphnia</taxon>
    </lineage>
</organism>
<evidence type="ECO:0000256" key="4">
    <source>
        <dbReference type="ARBA" id="ARBA00012352"/>
    </source>
</evidence>
<evidence type="ECO:0000256" key="25">
    <source>
        <dbReference type="ARBA" id="ARBA00032093"/>
    </source>
</evidence>
<dbReference type="GO" id="GO:0005739">
    <property type="term" value="C:mitochondrion"/>
    <property type="evidence" value="ECO:0007669"/>
    <property type="project" value="UniProtKB-SubCell"/>
</dbReference>
<keyword evidence="10" id="KW-0443">Lipid metabolism</keyword>
<dbReference type="GO" id="GO:0006629">
    <property type="term" value="P:lipid metabolic process"/>
    <property type="evidence" value="ECO:0007669"/>
    <property type="project" value="UniProtKB-KW"/>
</dbReference>
<comment type="catalytic activity">
    <reaction evidence="33">
        <text>butanoyl-CoA + acetyl-CoA = 3-oxohexanoyl-CoA + CoA</text>
        <dbReference type="Rhea" id="RHEA:31111"/>
        <dbReference type="ChEBI" id="CHEBI:57287"/>
        <dbReference type="ChEBI" id="CHEBI:57288"/>
        <dbReference type="ChEBI" id="CHEBI:57371"/>
        <dbReference type="ChEBI" id="CHEBI:62418"/>
    </reaction>
    <physiologicalReaction direction="right-to-left" evidence="33">
        <dbReference type="Rhea" id="RHEA:31113"/>
    </physiologicalReaction>
</comment>
<evidence type="ECO:0000256" key="36">
    <source>
        <dbReference type="ARBA" id="ARBA00049270"/>
    </source>
</evidence>
<evidence type="ECO:0000256" key="5">
    <source>
        <dbReference type="ARBA" id="ARBA00014545"/>
    </source>
</evidence>
<keyword evidence="7" id="KW-0963">Cytoplasm</keyword>
<evidence type="ECO:0000256" key="20">
    <source>
        <dbReference type="ARBA" id="ARBA00029287"/>
    </source>
</evidence>
<dbReference type="InterPro" id="IPR055140">
    <property type="entry name" value="Thiolase_C_2"/>
</dbReference>
<sequence length="533" mass="56902">MANNMLRKVYVIGVGMTKFEKPGRRSDFDYPDMVAEAVTNALNDGKVAYQQVQQAVVGYVDGESCCGQRALYPLGMSGIPIYNVNNNCSTGSSALLLAQQLVAGGVADCVLAVGFEKMKRGSLTGKGYDDRVNPMDRHVGALAENVGIEPAPIAAQWFGAAGLEHMKKYGTKEVHMAKIAYKNHKHSVNNPKSQFRDEYTLEQILASPPVYGPLTKLQCCPTSDGSAAAILVSEAFAIKHGLLNRAVEILGMEMATDLSSTFGENSSMKLVGYDMTKVAAQKLFAKTGLKPSDVQVVELHDCFSANELITYEALGLCPEGKAGEMIDRGDNTYGGKYVVNPSGGLISKGHPLGATGLAQCAELTWQLRGEADKRQVPDCKLALQHNIGLGGAVVVALYKMAVEKQASGSVRIEGFKSSDVFELMQNALAESGAELTKKVGGVFLFKVAGEGGKQGSWVVDAKNNGGSVRIAKDGEKGDVTISMKDDDLTQMLAGKLAAQQAYFQGRLKVQGNMGLAMKLQELTKNAQPLKAKL</sequence>
<evidence type="ECO:0000256" key="9">
    <source>
        <dbReference type="ARBA" id="ARBA00023055"/>
    </source>
</evidence>
<reference evidence="42" key="1">
    <citation type="submission" date="2015-10" db="EMBL/GenBank/DDBJ databases">
        <title>EvidentialGene: Evidence-directed Construction of Complete mRNA Transcriptomes without Genomes.</title>
        <authorList>
            <person name="Gilbert D.G."/>
        </authorList>
    </citation>
    <scope>NUCLEOTIDE SEQUENCE</scope>
</reference>
<evidence type="ECO:0000256" key="26">
    <source>
        <dbReference type="ARBA" id="ARBA00032316"/>
    </source>
</evidence>
<comment type="catalytic activity">
    <reaction evidence="31">
        <text>hexanoyl-CoA + acetyl-CoA = 3-oxooctanoyl-CoA + CoA</text>
        <dbReference type="Rhea" id="RHEA:31203"/>
        <dbReference type="ChEBI" id="CHEBI:57287"/>
        <dbReference type="ChEBI" id="CHEBI:57288"/>
        <dbReference type="ChEBI" id="CHEBI:62619"/>
        <dbReference type="ChEBI" id="CHEBI:62620"/>
    </reaction>
    <physiologicalReaction direction="right-to-left" evidence="31">
        <dbReference type="Rhea" id="RHEA:31205"/>
    </physiologicalReaction>
</comment>
<accession>A0A0P5KTA8</accession>
<dbReference type="GO" id="GO:0050633">
    <property type="term" value="F:acetyl-CoA C-myristoyltransferase activity"/>
    <property type="evidence" value="ECO:0007669"/>
    <property type="project" value="UniProtKB-EC"/>
</dbReference>
<comment type="function">
    <text evidence="29">Plays a crucial role in the peroxisomal oxidation of branched-chain fatty acids. Catalyzes the last step of the peroxisomal beta-oxidation of branched chain fatty acids and the side chain of the bile acid intermediates di- and trihydroxycoprostanic acids (DHCA and THCA). Also active with medium and long straight chain 3-oxoacyl-CoAs. Stimulates the microsomal conversion of 7-dehydrocholesterol to cholesterol and transfers phosphatidylcholine and 7-dehydrocholesterol between membrances, in vitro. Isoforms SCP2 and SCPx cooperate in peroxisomal oxidation of certain naturally occurring tetramethyl-branched fatty acyl-CoAs.</text>
</comment>
<evidence type="ECO:0000256" key="34">
    <source>
        <dbReference type="ARBA" id="ARBA00049178"/>
    </source>
</evidence>
<proteinExistence type="predicted"/>
<dbReference type="CDD" id="cd00829">
    <property type="entry name" value="SCP-x_thiolase"/>
    <property type="match status" value="1"/>
</dbReference>
<evidence type="ECO:0000256" key="28">
    <source>
        <dbReference type="ARBA" id="ARBA00045738"/>
    </source>
</evidence>
<comment type="catalytic activity">
    <reaction evidence="20">
        <text>7-dehydrocholesterol(in) = 7-dehydrocholesterol(out)</text>
        <dbReference type="Rhea" id="RHEA:62960"/>
        <dbReference type="ChEBI" id="CHEBI:17759"/>
    </reaction>
</comment>
<evidence type="ECO:0000256" key="35">
    <source>
        <dbReference type="ARBA" id="ARBA00049268"/>
    </source>
</evidence>
<feature type="domain" description="Thiolase N-terminal" evidence="39">
    <location>
        <begin position="9"/>
        <end position="234"/>
    </location>
</feature>
<gene>
    <name evidence="43" type="ORF">OUZ56_021034</name>
</gene>
<dbReference type="PANTHER" id="PTHR42870">
    <property type="entry name" value="ACETYL-COA C-ACETYLTRANSFERASE"/>
    <property type="match status" value="1"/>
</dbReference>
<evidence type="ECO:0000256" key="19">
    <source>
        <dbReference type="ARBA" id="ARBA00024514"/>
    </source>
</evidence>
<keyword evidence="8" id="KW-0808">Transferase</keyword>
<dbReference type="SUPFAM" id="SSF53901">
    <property type="entry name" value="Thiolase-like"/>
    <property type="match status" value="2"/>
</dbReference>
<comment type="catalytic activity">
    <reaction evidence="36">
        <text>dodecanoyl-CoA + acetyl-CoA = 3-oxotetradecanoyl-CoA + CoA</text>
        <dbReference type="Rhea" id="RHEA:31091"/>
        <dbReference type="ChEBI" id="CHEBI:57287"/>
        <dbReference type="ChEBI" id="CHEBI:57288"/>
        <dbReference type="ChEBI" id="CHEBI:57375"/>
        <dbReference type="ChEBI" id="CHEBI:62543"/>
    </reaction>
    <physiologicalReaction direction="right-to-left" evidence="36">
        <dbReference type="Rhea" id="RHEA:31093"/>
    </physiologicalReaction>
</comment>
<dbReference type="InterPro" id="IPR020613">
    <property type="entry name" value="Thiolase_CS"/>
</dbReference>
<evidence type="ECO:0000256" key="22">
    <source>
        <dbReference type="ARBA" id="ARBA00030851"/>
    </source>
</evidence>
<dbReference type="InterPro" id="IPR020615">
    <property type="entry name" value="Thiolase_acyl_enz_int_AS"/>
</dbReference>
<evidence type="ECO:0000313" key="43">
    <source>
        <dbReference type="EMBL" id="KAK4011926.1"/>
    </source>
</evidence>
<evidence type="ECO:0000256" key="17">
    <source>
        <dbReference type="ARBA" id="ARBA00024471"/>
    </source>
</evidence>
<evidence type="ECO:0000256" key="38">
    <source>
        <dbReference type="ARBA" id="ARBA00049542"/>
    </source>
</evidence>
<dbReference type="EC" id="2.3.1.155" evidence="15"/>
<evidence type="ECO:0000256" key="32">
    <source>
        <dbReference type="ARBA" id="ARBA00048004"/>
    </source>
</evidence>
<evidence type="ECO:0000313" key="42">
    <source>
        <dbReference type="EMBL" id="JAN57800.1"/>
    </source>
</evidence>
<keyword evidence="6" id="KW-0813">Transport</keyword>
<dbReference type="GO" id="GO:0006869">
    <property type="term" value="P:lipid transport"/>
    <property type="evidence" value="ECO:0007669"/>
    <property type="project" value="UniProtKB-KW"/>
</dbReference>
<comment type="catalytic activity">
    <reaction evidence="30">
        <text>tetradecanoyl-CoA + acetyl-CoA = 3-oxohexadecanoyl-CoA + CoA</text>
        <dbReference type="Rhea" id="RHEA:18161"/>
        <dbReference type="ChEBI" id="CHEBI:57287"/>
        <dbReference type="ChEBI" id="CHEBI:57288"/>
        <dbReference type="ChEBI" id="CHEBI:57349"/>
        <dbReference type="ChEBI" id="CHEBI:57385"/>
        <dbReference type="EC" id="2.3.1.155"/>
    </reaction>
    <physiologicalReaction direction="right-to-left" evidence="30">
        <dbReference type="Rhea" id="RHEA:18163"/>
    </physiologicalReaction>
</comment>
<dbReference type="EMBL" id="GDIQ01036937">
    <property type="protein sequence ID" value="JAN57800.1"/>
    <property type="molecule type" value="Transcribed_RNA"/>
</dbReference>
<evidence type="ECO:0000256" key="6">
    <source>
        <dbReference type="ARBA" id="ARBA00022448"/>
    </source>
</evidence>
<dbReference type="InterPro" id="IPR003033">
    <property type="entry name" value="SCP2_sterol-bd_dom"/>
</dbReference>
<comment type="catalytic activity">
    <reaction evidence="32">
        <text>decanoyl-CoA + acetyl-CoA = 3-oxododecanoyl-CoA + CoA</text>
        <dbReference type="Rhea" id="RHEA:31183"/>
        <dbReference type="ChEBI" id="CHEBI:57287"/>
        <dbReference type="ChEBI" id="CHEBI:57288"/>
        <dbReference type="ChEBI" id="CHEBI:61430"/>
        <dbReference type="ChEBI" id="CHEBI:62615"/>
    </reaction>
    <physiologicalReaction direction="right-to-left" evidence="32">
        <dbReference type="Rhea" id="RHEA:31185"/>
    </physiologicalReaction>
</comment>
<keyword evidence="11" id="KW-0446">Lipid-binding</keyword>
<evidence type="ECO:0000256" key="16">
    <source>
        <dbReference type="ARBA" id="ARBA00024073"/>
    </source>
</evidence>
<dbReference type="Pfam" id="PF22691">
    <property type="entry name" value="Thiolase_C_1"/>
    <property type="match status" value="1"/>
</dbReference>
<dbReference type="OrthoDB" id="542135at2759"/>
<evidence type="ECO:0000256" key="31">
    <source>
        <dbReference type="ARBA" id="ARBA00048001"/>
    </source>
</evidence>
<comment type="catalytic activity">
    <reaction evidence="18">
        <text>choloyl-CoA + propanoyl-CoA = 3alpha,7alpha,12alpha-trihydroxy-24-oxo-5beta-cholestan-26-oyl-CoA + CoA</text>
        <dbReference type="Rhea" id="RHEA:16865"/>
        <dbReference type="ChEBI" id="CHEBI:57287"/>
        <dbReference type="ChEBI" id="CHEBI:57373"/>
        <dbReference type="ChEBI" id="CHEBI:57392"/>
        <dbReference type="ChEBI" id="CHEBI:58507"/>
        <dbReference type="EC" id="2.3.1.176"/>
    </reaction>
    <physiologicalReaction direction="right-to-left" evidence="18">
        <dbReference type="Rhea" id="RHEA:16867"/>
    </physiologicalReaction>
</comment>
<evidence type="ECO:0000256" key="10">
    <source>
        <dbReference type="ARBA" id="ARBA00023098"/>
    </source>
</evidence>
<keyword evidence="12" id="KW-0496">Mitochondrion</keyword>
<comment type="catalytic activity">
    <reaction evidence="17">
        <text>propanoyl-CoA + tetradecanoyl-CoA = 3-oxo-2-methylhexadecanoyl-CoA + CoA</text>
        <dbReference type="Rhea" id="RHEA:46344"/>
        <dbReference type="ChEBI" id="CHEBI:57287"/>
        <dbReference type="ChEBI" id="CHEBI:57385"/>
        <dbReference type="ChEBI" id="CHEBI:57392"/>
        <dbReference type="ChEBI" id="CHEBI:86042"/>
    </reaction>
    <physiologicalReaction direction="right-to-left" evidence="17">
        <dbReference type="Rhea" id="RHEA:46346"/>
    </physiologicalReaction>
</comment>
<dbReference type="PROSITE" id="PS00737">
    <property type="entry name" value="THIOLASE_2"/>
    <property type="match status" value="1"/>
</dbReference>
<dbReference type="EMBL" id="JAOYFB010000003">
    <property type="protein sequence ID" value="KAK4011926.1"/>
    <property type="molecule type" value="Genomic_DNA"/>
</dbReference>
<keyword evidence="14" id="KW-0012">Acyltransferase</keyword>
<dbReference type="InterPro" id="IPR036527">
    <property type="entry name" value="SCP2_sterol-bd_dom_sf"/>
</dbReference>
<keyword evidence="44" id="KW-1185">Reference proteome</keyword>
<evidence type="ECO:0000313" key="44">
    <source>
        <dbReference type="Proteomes" id="UP001234178"/>
    </source>
</evidence>
<comment type="catalytic activity">
    <reaction evidence="35">
        <text>hexadecanoyl-CoA + acetyl-CoA = 3-oxooctadecanoyl-CoA + CoA</text>
        <dbReference type="Rhea" id="RHEA:35279"/>
        <dbReference type="ChEBI" id="CHEBI:57287"/>
        <dbReference type="ChEBI" id="CHEBI:57288"/>
        <dbReference type="ChEBI" id="CHEBI:57379"/>
        <dbReference type="ChEBI" id="CHEBI:71407"/>
    </reaction>
    <physiologicalReaction direction="right-to-left" evidence="35">
        <dbReference type="Rhea" id="RHEA:35281"/>
    </physiologicalReaction>
</comment>
<feature type="domain" description="Thiolase C-terminal" evidence="41">
    <location>
        <begin position="268"/>
        <end position="389"/>
    </location>
</feature>
<evidence type="ECO:0000256" key="37">
    <source>
        <dbReference type="ARBA" id="ARBA00049306"/>
    </source>
</evidence>
<evidence type="ECO:0000256" key="24">
    <source>
        <dbReference type="ARBA" id="ARBA00031346"/>
    </source>
</evidence>
<comment type="catalytic activity">
    <reaction evidence="38">
        <text>octanoyl-CoA + acetyl-CoA = 3-oxodecanoyl-CoA + CoA</text>
        <dbReference type="Rhea" id="RHEA:31087"/>
        <dbReference type="ChEBI" id="CHEBI:57287"/>
        <dbReference type="ChEBI" id="CHEBI:57288"/>
        <dbReference type="ChEBI" id="CHEBI:57386"/>
        <dbReference type="ChEBI" id="CHEBI:62548"/>
    </reaction>
    <physiologicalReaction direction="right-to-left" evidence="38">
        <dbReference type="Rhea" id="RHEA:31089"/>
    </physiologicalReaction>
</comment>
<comment type="catalytic activity">
    <reaction evidence="37">
        <text>3-oxohexadecanedioyl-CoA + CoA = tetradecanedioyl-CoA + acetyl-CoA</text>
        <dbReference type="Rhea" id="RHEA:40343"/>
        <dbReference type="ChEBI" id="CHEBI:57287"/>
        <dbReference type="ChEBI" id="CHEBI:57288"/>
        <dbReference type="ChEBI" id="CHEBI:77081"/>
        <dbReference type="ChEBI" id="CHEBI:77084"/>
    </reaction>
    <physiologicalReaction direction="left-to-right" evidence="37">
        <dbReference type="Rhea" id="RHEA:40344"/>
    </physiologicalReaction>
</comment>
<evidence type="ECO:0000259" key="41">
    <source>
        <dbReference type="Pfam" id="PF22691"/>
    </source>
</evidence>
<evidence type="ECO:0000256" key="30">
    <source>
        <dbReference type="ARBA" id="ARBA00047485"/>
    </source>
</evidence>
<dbReference type="EC" id="2.3.1.176" evidence="4"/>
<evidence type="ECO:0000256" key="18">
    <source>
        <dbReference type="ARBA" id="ARBA00024509"/>
    </source>
</evidence>
<dbReference type="Pfam" id="PF00108">
    <property type="entry name" value="Thiolase_N"/>
    <property type="match status" value="1"/>
</dbReference>
<evidence type="ECO:0000256" key="3">
    <source>
        <dbReference type="ARBA" id="ARBA00004496"/>
    </source>
</evidence>
<evidence type="ECO:0000256" key="12">
    <source>
        <dbReference type="ARBA" id="ARBA00023128"/>
    </source>
</evidence>
<keyword evidence="9" id="KW-0445">Lipid transport</keyword>
<dbReference type="Pfam" id="PF02036">
    <property type="entry name" value="SCP2"/>
    <property type="match status" value="1"/>
</dbReference>
<feature type="domain" description="SCP2" evidence="40">
    <location>
        <begin position="430"/>
        <end position="523"/>
    </location>
</feature>
<evidence type="ECO:0000256" key="21">
    <source>
        <dbReference type="ARBA" id="ARBA00030531"/>
    </source>
</evidence>
<evidence type="ECO:0000259" key="40">
    <source>
        <dbReference type="Pfam" id="PF02036"/>
    </source>
</evidence>
<dbReference type="NCBIfam" id="NF006102">
    <property type="entry name" value="PRK08256.1"/>
    <property type="match status" value="1"/>
</dbReference>
<dbReference type="GO" id="GO:0003988">
    <property type="term" value="F:acetyl-CoA C-acyltransferase activity"/>
    <property type="evidence" value="ECO:0007669"/>
    <property type="project" value="UniProtKB-EC"/>
</dbReference>
<dbReference type="SUPFAM" id="SSF55718">
    <property type="entry name" value="SCP-like"/>
    <property type="match status" value="1"/>
</dbReference>
<comment type="subcellular location">
    <subcellularLocation>
        <location evidence="3">Cytoplasm</location>
    </subcellularLocation>
    <subcellularLocation>
        <location evidence="1">Mitochondrion</location>
    </subcellularLocation>
    <subcellularLocation>
        <location evidence="2">Peroxisome</location>
    </subcellularLocation>
</comment>
<evidence type="ECO:0000256" key="33">
    <source>
        <dbReference type="ARBA" id="ARBA00048553"/>
    </source>
</evidence>
<evidence type="ECO:0000256" key="29">
    <source>
        <dbReference type="ARBA" id="ARBA00045994"/>
    </source>
</evidence>
<comment type="catalytic activity">
    <reaction evidence="19">
        <text>3-oxo-(9Z-octadecenoyl)-CoA + CoA = (7Z)-hexadecenoyl-CoA + acetyl-CoA</text>
        <dbReference type="Rhea" id="RHEA:47400"/>
        <dbReference type="ChEBI" id="CHEBI:57287"/>
        <dbReference type="ChEBI" id="CHEBI:57288"/>
        <dbReference type="ChEBI" id="CHEBI:87695"/>
        <dbReference type="ChEBI" id="CHEBI:87698"/>
    </reaction>
    <physiologicalReaction direction="left-to-right" evidence="19">
        <dbReference type="Rhea" id="RHEA:47401"/>
    </physiologicalReaction>
</comment>
<dbReference type="GO" id="GO:0008289">
    <property type="term" value="F:lipid binding"/>
    <property type="evidence" value="ECO:0007669"/>
    <property type="project" value="UniProtKB-KW"/>
</dbReference>
<dbReference type="Gene3D" id="3.40.47.10">
    <property type="match status" value="1"/>
</dbReference>
<comment type="catalytic activity">
    <reaction evidence="34">
        <text>an acyl-CoA + acetyl-CoA = a 3-oxoacyl-CoA + CoA</text>
        <dbReference type="Rhea" id="RHEA:21564"/>
        <dbReference type="ChEBI" id="CHEBI:57287"/>
        <dbReference type="ChEBI" id="CHEBI:57288"/>
        <dbReference type="ChEBI" id="CHEBI:58342"/>
        <dbReference type="ChEBI" id="CHEBI:90726"/>
        <dbReference type="EC" id="2.3.1.16"/>
    </reaction>
    <physiologicalReaction direction="right-to-left" evidence="34">
        <dbReference type="Rhea" id="RHEA:21566"/>
    </physiologicalReaction>
</comment>
<dbReference type="GO" id="GO:0005777">
    <property type="term" value="C:peroxisome"/>
    <property type="evidence" value="ECO:0007669"/>
    <property type="project" value="UniProtKB-SubCell"/>
</dbReference>
<evidence type="ECO:0000256" key="14">
    <source>
        <dbReference type="ARBA" id="ARBA00023315"/>
    </source>
</evidence>
<reference evidence="43 44" key="2">
    <citation type="journal article" date="2023" name="Nucleic Acids Res.">
        <title>The hologenome of Daphnia magna reveals possible DNA methylation and microbiome-mediated evolution of the host genome.</title>
        <authorList>
            <person name="Chaturvedi A."/>
            <person name="Li X."/>
            <person name="Dhandapani V."/>
            <person name="Marshall H."/>
            <person name="Kissane S."/>
            <person name="Cuenca-Cambronero M."/>
            <person name="Asole G."/>
            <person name="Calvet F."/>
            <person name="Ruiz-Romero M."/>
            <person name="Marangio P."/>
            <person name="Guigo R."/>
            <person name="Rago D."/>
            <person name="Mirbahai L."/>
            <person name="Eastwood N."/>
            <person name="Colbourne J.K."/>
            <person name="Zhou J."/>
            <person name="Mallon E."/>
            <person name="Orsini L."/>
        </authorList>
    </citation>
    <scope>NUCLEOTIDE SEQUENCE [LARGE SCALE GENOMIC DNA]</scope>
    <source>
        <strain evidence="43">LRV0_1</strain>
    </source>
</reference>
<name>A0A0P5KTA8_9CRUS</name>
<dbReference type="FunFam" id="3.40.47.10:FF:000016">
    <property type="entry name" value="Non-specific lipid-transfer protein"/>
    <property type="match status" value="1"/>
</dbReference>
<keyword evidence="13" id="KW-0576">Peroxisome</keyword>
<dbReference type="KEGG" id="dmk:116921888"/>
<evidence type="ECO:0000256" key="13">
    <source>
        <dbReference type="ARBA" id="ARBA00023140"/>
    </source>
</evidence>
<dbReference type="FunFam" id="3.30.1050.10:FF:000001">
    <property type="entry name" value="Putative Non-specific lipid-transfer protein"/>
    <property type="match status" value="1"/>
</dbReference>
<evidence type="ECO:0000259" key="39">
    <source>
        <dbReference type="Pfam" id="PF00108"/>
    </source>
</evidence>
<dbReference type="PROSITE" id="PS00098">
    <property type="entry name" value="THIOLASE_1"/>
    <property type="match status" value="1"/>
</dbReference>
<dbReference type="InterPro" id="IPR020616">
    <property type="entry name" value="Thiolase_N"/>
</dbReference>
<dbReference type="Gene3D" id="3.30.1050.10">
    <property type="entry name" value="SCP2 sterol-binding domain"/>
    <property type="match status" value="1"/>
</dbReference>
<dbReference type="InterPro" id="IPR016039">
    <property type="entry name" value="Thiolase-like"/>
</dbReference>
<comment type="function">
    <text evidence="28">Mediates the transfer of all common phospholipids, cholesterol and gangliosides from the endoplasmic reticulum to the plasma membrane. May play a role in regulating steroidogenesis. Stimulates the microsomal conversion of 7-dehydrocholesterol to cholesterol. Also binds fatty acids and fatty acyl Coenzyme A (CoA) such as phytanoyl-CoA. Involved in the regulation phospholipid synthesis in endoplasmic reticulum enhancing the incorporation of exogenous fatty acid into glycerides. Seems to stimulate the rate-limiting step in phosphatidic acid formation mediated by GPAT3. Isoforms SCP2 and SCPx cooperate in peroxisomal oxidation of certain naturally occurring tetramethyl-branched fatty acyl-CoAs.</text>
</comment>
<evidence type="ECO:0000256" key="7">
    <source>
        <dbReference type="ARBA" id="ARBA00022490"/>
    </source>
</evidence>
<evidence type="ECO:0000256" key="27">
    <source>
        <dbReference type="ARBA" id="ARBA00033178"/>
    </source>
</evidence>
<evidence type="ECO:0000256" key="1">
    <source>
        <dbReference type="ARBA" id="ARBA00004173"/>
    </source>
</evidence>
<evidence type="ECO:0000256" key="23">
    <source>
        <dbReference type="ARBA" id="ARBA00031275"/>
    </source>
</evidence>
<evidence type="ECO:0000256" key="8">
    <source>
        <dbReference type="ARBA" id="ARBA00022679"/>
    </source>
</evidence>
<evidence type="ECO:0000256" key="15">
    <source>
        <dbReference type="ARBA" id="ARBA00024058"/>
    </source>
</evidence>
<evidence type="ECO:0000256" key="11">
    <source>
        <dbReference type="ARBA" id="ARBA00023121"/>
    </source>
</evidence>
<protein>
    <recommendedName>
        <fullName evidence="5">Sterol carrier protein 2</fullName>
        <ecNumber evidence="15">2.3.1.155</ecNumber>
        <ecNumber evidence="16">2.3.1.16</ecNumber>
        <ecNumber evidence="4">2.3.1.176</ecNumber>
    </recommendedName>
    <alternativeName>
        <fullName evidence="25">Acetyl-CoA C-myristoyltransferase</fullName>
    </alternativeName>
    <alternativeName>
        <fullName evidence="22">Non-specific lipid-transfer protein</fullName>
    </alternativeName>
    <alternativeName>
        <fullName evidence="26">Propanoyl-CoA C-acyltransferase</fullName>
    </alternativeName>
    <alternativeName>
        <fullName evidence="21">SCP-2/3-oxoacyl-CoA thiolase</fullName>
    </alternativeName>
    <alternativeName>
        <fullName evidence="23">SCP-2/thiolase</fullName>
    </alternativeName>
    <alternativeName>
        <fullName evidence="24">SCP-chi</fullName>
    </alternativeName>
    <alternativeName>
        <fullName evidence="27">Sterol carrier protein X</fullName>
    </alternativeName>
</protein>
<dbReference type="Proteomes" id="UP001234178">
    <property type="component" value="Unassembled WGS sequence"/>
</dbReference>
<evidence type="ECO:0000256" key="2">
    <source>
        <dbReference type="ARBA" id="ARBA00004275"/>
    </source>
</evidence>